<keyword evidence="4 5" id="KW-0173">Coenzyme A biosynthesis</keyword>
<comment type="caution">
    <text evidence="7">The sequence shown here is derived from an EMBL/GenBank/DDBJ whole genome shotgun (WGS) entry which is preliminary data.</text>
</comment>
<name>A0A916W6F9_9BACT</name>
<keyword evidence="2 5" id="KW-0547">Nucleotide-binding</keyword>
<feature type="binding site" evidence="5">
    <location>
        <begin position="11"/>
        <end position="16"/>
    </location>
    <ligand>
        <name>ATP</name>
        <dbReference type="ChEBI" id="CHEBI:30616"/>
    </ligand>
</feature>
<dbReference type="AlphaFoldDB" id="A0A916W6F9"/>
<comment type="similarity">
    <text evidence="1 5">Belongs to the CoaE family.</text>
</comment>
<dbReference type="Pfam" id="PF01121">
    <property type="entry name" value="CoaE"/>
    <property type="match status" value="1"/>
</dbReference>
<comment type="pathway">
    <text evidence="5">Cofactor biosynthesis; coenzyme A biosynthesis; CoA from (R)-pantothenate: step 5/5.</text>
</comment>
<keyword evidence="5" id="KW-0808">Transferase</keyword>
<comment type="catalytic activity">
    <reaction evidence="5">
        <text>3'-dephospho-CoA + ATP = ADP + CoA + H(+)</text>
        <dbReference type="Rhea" id="RHEA:18245"/>
        <dbReference type="ChEBI" id="CHEBI:15378"/>
        <dbReference type="ChEBI" id="CHEBI:30616"/>
        <dbReference type="ChEBI" id="CHEBI:57287"/>
        <dbReference type="ChEBI" id="CHEBI:57328"/>
        <dbReference type="ChEBI" id="CHEBI:456216"/>
        <dbReference type="EC" id="2.7.1.24"/>
    </reaction>
</comment>
<reference evidence="7" key="1">
    <citation type="journal article" date="2014" name="Int. J. Syst. Evol. Microbiol.">
        <title>Complete genome sequence of Corynebacterium casei LMG S-19264T (=DSM 44701T), isolated from a smear-ripened cheese.</title>
        <authorList>
            <consortium name="US DOE Joint Genome Institute (JGI-PGF)"/>
            <person name="Walter F."/>
            <person name="Albersmeier A."/>
            <person name="Kalinowski J."/>
            <person name="Ruckert C."/>
        </authorList>
    </citation>
    <scope>NUCLEOTIDE SEQUENCE</scope>
    <source>
        <strain evidence="7">CGMCC 1.15447</strain>
    </source>
</reference>
<dbReference type="GO" id="GO:0004140">
    <property type="term" value="F:dephospho-CoA kinase activity"/>
    <property type="evidence" value="ECO:0007669"/>
    <property type="project" value="UniProtKB-UniRule"/>
</dbReference>
<evidence type="ECO:0000256" key="2">
    <source>
        <dbReference type="ARBA" id="ARBA00022741"/>
    </source>
</evidence>
<gene>
    <name evidence="5 7" type="primary">coaE</name>
    <name evidence="7" type="ORF">GCM10011507_21990</name>
</gene>
<dbReference type="GO" id="GO:0005524">
    <property type="term" value="F:ATP binding"/>
    <property type="evidence" value="ECO:0007669"/>
    <property type="project" value="UniProtKB-UniRule"/>
</dbReference>
<dbReference type="GO" id="GO:0015937">
    <property type="term" value="P:coenzyme A biosynthetic process"/>
    <property type="evidence" value="ECO:0007669"/>
    <property type="project" value="UniProtKB-UniRule"/>
</dbReference>
<dbReference type="HAMAP" id="MF_00376">
    <property type="entry name" value="Dephospho_CoA_kinase"/>
    <property type="match status" value="1"/>
</dbReference>
<proteinExistence type="inferred from homology"/>
<dbReference type="SUPFAM" id="SSF52540">
    <property type="entry name" value="P-loop containing nucleoside triphosphate hydrolases"/>
    <property type="match status" value="1"/>
</dbReference>
<accession>A0A916W6F9</accession>
<dbReference type="GO" id="GO:0005737">
    <property type="term" value="C:cytoplasm"/>
    <property type="evidence" value="ECO:0007669"/>
    <property type="project" value="UniProtKB-SubCell"/>
</dbReference>
<comment type="subcellular location">
    <subcellularLocation>
        <location evidence="5">Cytoplasm</location>
    </subcellularLocation>
</comment>
<keyword evidence="3 5" id="KW-0067">ATP-binding</keyword>
<dbReference type="PANTHER" id="PTHR10695:SF46">
    <property type="entry name" value="BIFUNCTIONAL COENZYME A SYNTHASE-RELATED"/>
    <property type="match status" value="1"/>
</dbReference>
<keyword evidence="5" id="KW-0963">Cytoplasm</keyword>
<sequence length="221" mass="24028">MLRVGLTGGLGSGKSTVARIFAAHGAHVFSSDAMGRELMEPGQQVYAAIVAHFGPGIVLPDGHLDRPALGKIAFAEGRVEELNAIIHPAVIERQAELAEEIFASEPNAVVVVESALILETKHGGTKHGGEDRWRNRFDKLVLVTAPEEIKIARFVARSAGPDTTPEKQTALEDEARRRLAQQIPDDQKAALCDYVLTNDGSLQELEWQVDQLWPILQTLAT</sequence>
<protein>
    <recommendedName>
        <fullName evidence="5 6">Dephospho-CoA kinase</fullName>
        <ecNumber evidence="5 6">2.7.1.24</ecNumber>
    </recommendedName>
    <alternativeName>
        <fullName evidence="5">Dephosphocoenzyme A kinase</fullName>
    </alternativeName>
</protein>
<dbReference type="RefSeq" id="WP_188759318.1">
    <property type="nucleotide sequence ID" value="NZ_BMJB01000001.1"/>
</dbReference>
<evidence type="ECO:0000256" key="1">
    <source>
        <dbReference type="ARBA" id="ARBA00009018"/>
    </source>
</evidence>
<evidence type="ECO:0000313" key="8">
    <source>
        <dbReference type="Proteomes" id="UP000648801"/>
    </source>
</evidence>
<dbReference type="NCBIfam" id="TIGR00152">
    <property type="entry name" value="dephospho-CoA kinase"/>
    <property type="match status" value="1"/>
</dbReference>
<keyword evidence="5 7" id="KW-0418">Kinase</keyword>
<evidence type="ECO:0000256" key="4">
    <source>
        <dbReference type="ARBA" id="ARBA00022993"/>
    </source>
</evidence>
<comment type="function">
    <text evidence="5">Catalyzes the phosphorylation of the 3'-hydroxyl group of dephosphocoenzyme A to form coenzyme A.</text>
</comment>
<dbReference type="PROSITE" id="PS51219">
    <property type="entry name" value="DPCK"/>
    <property type="match status" value="1"/>
</dbReference>
<reference evidence="7" key="2">
    <citation type="submission" date="2020-09" db="EMBL/GenBank/DDBJ databases">
        <authorList>
            <person name="Sun Q."/>
            <person name="Zhou Y."/>
        </authorList>
    </citation>
    <scope>NUCLEOTIDE SEQUENCE</scope>
    <source>
        <strain evidence="7">CGMCC 1.15447</strain>
    </source>
</reference>
<keyword evidence="8" id="KW-1185">Reference proteome</keyword>
<evidence type="ECO:0000256" key="3">
    <source>
        <dbReference type="ARBA" id="ARBA00022840"/>
    </source>
</evidence>
<organism evidence="7 8">
    <name type="scientific">Edaphobacter acidisoli</name>
    <dbReference type="NCBI Taxonomy" id="2040573"/>
    <lineage>
        <taxon>Bacteria</taxon>
        <taxon>Pseudomonadati</taxon>
        <taxon>Acidobacteriota</taxon>
        <taxon>Terriglobia</taxon>
        <taxon>Terriglobales</taxon>
        <taxon>Acidobacteriaceae</taxon>
        <taxon>Edaphobacter</taxon>
    </lineage>
</organism>
<evidence type="ECO:0000256" key="5">
    <source>
        <dbReference type="HAMAP-Rule" id="MF_00376"/>
    </source>
</evidence>
<dbReference type="PANTHER" id="PTHR10695">
    <property type="entry name" value="DEPHOSPHO-COA KINASE-RELATED"/>
    <property type="match status" value="1"/>
</dbReference>
<dbReference type="Gene3D" id="3.40.50.300">
    <property type="entry name" value="P-loop containing nucleotide triphosphate hydrolases"/>
    <property type="match status" value="1"/>
</dbReference>
<dbReference type="CDD" id="cd02022">
    <property type="entry name" value="DPCK"/>
    <property type="match status" value="1"/>
</dbReference>
<dbReference type="Proteomes" id="UP000648801">
    <property type="component" value="Unassembled WGS sequence"/>
</dbReference>
<evidence type="ECO:0000313" key="7">
    <source>
        <dbReference type="EMBL" id="GGA70003.1"/>
    </source>
</evidence>
<dbReference type="EMBL" id="BMJB01000001">
    <property type="protein sequence ID" value="GGA70003.1"/>
    <property type="molecule type" value="Genomic_DNA"/>
</dbReference>
<dbReference type="EC" id="2.7.1.24" evidence="5 6"/>
<dbReference type="InterPro" id="IPR001977">
    <property type="entry name" value="Depp_CoAkinase"/>
</dbReference>
<dbReference type="InterPro" id="IPR027417">
    <property type="entry name" value="P-loop_NTPase"/>
</dbReference>
<evidence type="ECO:0000256" key="6">
    <source>
        <dbReference type="NCBIfam" id="TIGR00152"/>
    </source>
</evidence>